<protein>
    <submittedName>
        <fullName evidence="1">Putative exonuclease, RdgC</fullName>
    </submittedName>
</protein>
<accession>A0A1W2CB07</accession>
<gene>
    <name evidence="1" type="ORF">SAMN02746065_11129</name>
</gene>
<organism evidence="1 2">
    <name type="scientific">Desulfocicer vacuolatum DSM 3385</name>
    <dbReference type="NCBI Taxonomy" id="1121400"/>
    <lineage>
        <taxon>Bacteria</taxon>
        <taxon>Pseudomonadati</taxon>
        <taxon>Thermodesulfobacteriota</taxon>
        <taxon>Desulfobacteria</taxon>
        <taxon>Desulfobacterales</taxon>
        <taxon>Desulfobacteraceae</taxon>
        <taxon>Desulfocicer</taxon>
    </lineage>
</organism>
<keyword evidence="1" id="KW-0378">Hydrolase</keyword>
<dbReference type="GO" id="GO:0004527">
    <property type="term" value="F:exonuclease activity"/>
    <property type="evidence" value="ECO:0007669"/>
    <property type="project" value="UniProtKB-KW"/>
</dbReference>
<proteinExistence type="predicted"/>
<dbReference type="RefSeq" id="WP_084069444.1">
    <property type="nucleotide sequence ID" value="NZ_FWXY01000011.1"/>
</dbReference>
<dbReference type="InterPro" id="IPR007476">
    <property type="entry name" value="RdgC"/>
</dbReference>
<dbReference type="EMBL" id="FWXY01000011">
    <property type="protein sequence ID" value="SMC82052.1"/>
    <property type="molecule type" value="Genomic_DNA"/>
</dbReference>
<reference evidence="1 2" key="1">
    <citation type="submission" date="2017-04" db="EMBL/GenBank/DDBJ databases">
        <authorList>
            <person name="Afonso C.L."/>
            <person name="Miller P.J."/>
            <person name="Scott M.A."/>
            <person name="Spackman E."/>
            <person name="Goraichik I."/>
            <person name="Dimitrov K.M."/>
            <person name="Suarez D.L."/>
            <person name="Swayne D.E."/>
        </authorList>
    </citation>
    <scope>NUCLEOTIDE SEQUENCE [LARGE SCALE GENOMIC DNA]</scope>
    <source>
        <strain evidence="1 2">DSM 3385</strain>
    </source>
</reference>
<dbReference type="OrthoDB" id="9793997at2"/>
<dbReference type="GO" id="GO:0006310">
    <property type="term" value="P:DNA recombination"/>
    <property type="evidence" value="ECO:0007669"/>
    <property type="project" value="InterPro"/>
</dbReference>
<sequence>MGLLSSSVSIARYRVEGKFESSILESVRNGLTKNIISQIEDEYAEISVGWTPLESEFDPDFEKFSFSFGTYFVFSLRIDKKSVPSKIIKKHVALEVIKKLKETHRDFLSKNEKKDIKDLITEKLMRQMPSTPNTYDVMWDYENATVLFFSTQKAANEELETLFKKSFQLKLIRLFPFTMIENSLTLKDEEKDLAANLASTKLLR</sequence>
<evidence type="ECO:0000313" key="2">
    <source>
        <dbReference type="Proteomes" id="UP000192418"/>
    </source>
</evidence>
<keyword evidence="2" id="KW-1185">Reference proteome</keyword>
<keyword evidence="1" id="KW-0269">Exonuclease</keyword>
<name>A0A1W2CB07_9BACT</name>
<dbReference type="AlphaFoldDB" id="A0A1W2CB07"/>
<keyword evidence="1" id="KW-0540">Nuclease</keyword>
<dbReference type="Pfam" id="PF04381">
    <property type="entry name" value="RdgC"/>
    <property type="match status" value="1"/>
</dbReference>
<evidence type="ECO:0000313" key="1">
    <source>
        <dbReference type="EMBL" id="SMC82052.1"/>
    </source>
</evidence>
<dbReference type="STRING" id="1121400.SAMN02746065_11129"/>
<dbReference type="Proteomes" id="UP000192418">
    <property type="component" value="Unassembled WGS sequence"/>
</dbReference>